<dbReference type="InterPro" id="IPR029063">
    <property type="entry name" value="SAM-dependent_MTases_sf"/>
</dbReference>
<organism evidence="7 8">
    <name type="scientific">Armillaria gallica</name>
    <name type="common">Bulbous honey fungus</name>
    <name type="synonym">Armillaria bulbosa</name>
    <dbReference type="NCBI Taxonomy" id="47427"/>
    <lineage>
        <taxon>Eukaryota</taxon>
        <taxon>Fungi</taxon>
        <taxon>Dikarya</taxon>
        <taxon>Basidiomycota</taxon>
        <taxon>Agaricomycotina</taxon>
        <taxon>Agaricomycetes</taxon>
        <taxon>Agaricomycetidae</taxon>
        <taxon>Agaricales</taxon>
        <taxon>Marasmiineae</taxon>
        <taxon>Physalacriaceae</taxon>
        <taxon>Armillaria</taxon>
    </lineage>
</organism>
<evidence type="ECO:0000256" key="5">
    <source>
        <dbReference type="PROSITE-ProRule" id="PRU01016"/>
    </source>
</evidence>
<dbReference type="Gene3D" id="3.40.50.150">
    <property type="entry name" value="Vaccinia Virus protein VP39"/>
    <property type="match status" value="1"/>
</dbReference>
<name>A0A2H3CXF8_ARMGA</name>
<gene>
    <name evidence="7" type="ORF">ARMGADRAFT_1170688</name>
</gene>
<dbReference type="Pfam" id="PF00145">
    <property type="entry name" value="DNA_methylase"/>
    <property type="match status" value="1"/>
</dbReference>
<keyword evidence="4 5" id="KW-0949">S-adenosyl-L-methionine</keyword>
<feature type="compositionally biased region" description="Low complexity" evidence="6">
    <location>
        <begin position="70"/>
        <end position="79"/>
    </location>
</feature>
<comment type="similarity">
    <text evidence="5">Belongs to the class I-like SAM-binding methyltransferase superfamily. C5-methyltransferase family.</text>
</comment>
<dbReference type="InterPro" id="IPR050390">
    <property type="entry name" value="C5-Methyltransferase"/>
</dbReference>
<evidence type="ECO:0000256" key="6">
    <source>
        <dbReference type="SAM" id="MobiDB-lite"/>
    </source>
</evidence>
<dbReference type="Gene3D" id="3.90.120.10">
    <property type="entry name" value="DNA Methylase, subunit A, domain 2"/>
    <property type="match status" value="1"/>
</dbReference>
<evidence type="ECO:0000313" key="7">
    <source>
        <dbReference type="EMBL" id="PBK83158.1"/>
    </source>
</evidence>
<dbReference type="InterPro" id="IPR001525">
    <property type="entry name" value="C5_MeTfrase"/>
</dbReference>
<dbReference type="PANTHER" id="PTHR10629">
    <property type="entry name" value="CYTOSINE-SPECIFIC METHYLTRANSFERASE"/>
    <property type="match status" value="1"/>
</dbReference>
<feature type="active site" evidence="5">
    <location>
        <position position="1301"/>
    </location>
</feature>
<dbReference type="GO" id="GO:0032259">
    <property type="term" value="P:methylation"/>
    <property type="evidence" value="ECO:0007669"/>
    <property type="project" value="UniProtKB-KW"/>
</dbReference>
<dbReference type="EC" id="2.1.1.37" evidence="1"/>
<dbReference type="InParanoid" id="A0A2H3CXF8"/>
<protein>
    <recommendedName>
        <fullName evidence="1">DNA (cytosine-5-)-methyltransferase</fullName>
        <ecNumber evidence="1">2.1.1.37</ecNumber>
    </recommendedName>
</protein>
<evidence type="ECO:0000256" key="2">
    <source>
        <dbReference type="ARBA" id="ARBA00022603"/>
    </source>
</evidence>
<keyword evidence="8" id="KW-1185">Reference proteome</keyword>
<evidence type="ECO:0000256" key="3">
    <source>
        <dbReference type="ARBA" id="ARBA00022679"/>
    </source>
</evidence>
<dbReference type="GO" id="GO:0044027">
    <property type="term" value="P:negative regulation of gene expression via chromosomal CpG island methylation"/>
    <property type="evidence" value="ECO:0007669"/>
    <property type="project" value="TreeGrafter"/>
</dbReference>
<feature type="compositionally biased region" description="Acidic residues" evidence="6">
    <location>
        <begin position="34"/>
        <end position="57"/>
    </location>
</feature>
<dbReference type="OMA" id="KNIEVRH"/>
<feature type="region of interest" description="Disordered" evidence="6">
    <location>
        <begin position="910"/>
        <end position="933"/>
    </location>
</feature>
<evidence type="ECO:0000313" key="8">
    <source>
        <dbReference type="Proteomes" id="UP000217790"/>
    </source>
</evidence>
<keyword evidence="3 5" id="KW-0808">Transferase</keyword>
<dbReference type="GO" id="GO:0003677">
    <property type="term" value="F:DNA binding"/>
    <property type="evidence" value="ECO:0007669"/>
    <property type="project" value="TreeGrafter"/>
</dbReference>
<dbReference type="PANTHER" id="PTHR10629:SF52">
    <property type="entry name" value="DNA (CYTOSINE-5)-METHYLTRANSFERASE 1"/>
    <property type="match status" value="1"/>
</dbReference>
<dbReference type="EMBL" id="KZ293709">
    <property type="protein sequence ID" value="PBK83158.1"/>
    <property type="molecule type" value="Genomic_DNA"/>
</dbReference>
<dbReference type="GO" id="GO:0003886">
    <property type="term" value="F:DNA (cytosine-5-)-methyltransferase activity"/>
    <property type="evidence" value="ECO:0007669"/>
    <property type="project" value="UniProtKB-EC"/>
</dbReference>
<keyword evidence="2 5" id="KW-0489">Methyltransferase</keyword>
<dbReference type="OrthoDB" id="2975445at2759"/>
<evidence type="ECO:0000256" key="4">
    <source>
        <dbReference type="ARBA" id="ARBA00022691"/>
    </source>
</evidence>
<feature type="compositionally biased region" description="Polar residues" evidence="6">
    <location>
        <begin position="964"/>
        <end position="979"/>
    </location>
</feature>
<feature type="compositionally biased region" description="Basic and acidic residues" evidence="6">
    <location>
        <begin position="980"/>
        <end position="991"/>
    </location>
</feature>
<sequence>MTPQQHNSSRSARSSSGSLHAKQVARRRAKEPDTETSESDSDDLVEEDIDSGDDYTEDGPNPPKLRKGLDGLSVGSSGSKVRHATLPKAGPWHPKYVLSDGGVAEMENRKSLNISPEYGKDNFWPRSAGLRELIQNTFDGALVALRAKPGCGASTAKNIEVRHIFPSTGNWRFPIQLDRVPNDQKLTFELHYKPGGSSKRRREAESTPLGWVSFKPSRHGKCQLELYNAGEPLDFGCMSFGFSSKVGKSHFIGQHGDGMKMGINAIIRPEGMTHPPKVFYVTGKKQWDFLYVDNLLEAHQTVSKKSNVPGVLTQVFGFPLKDVKFDDFLFLRPAVDTLEASETRFRGQTEHVGTILLDERLRHHIFVKGVFVQKRAGRKLGLHYGVDIWQNVKISRDRIGLQDDAECSNAAFNIWRLLFEDSERARQLYIDLLIKHDSCLETRYIVQQLEEDEALLLFNQLRQDKGEDVFFYHAEDAGESVRIIEQVLRKRPFPIPREFYQALLQCDVIVTPEAARTKRFRNLASSTYYNGNSPQLKYTAHLIQAFLDLDPDMTHLRGSFHFKSASADIGVEIVVDGGEVLLHELTLSFVFVHRKPQFAMCYRHLLAAQSLEGGDGENIRSGDQSGEDAMEDAQELAASETENFWPNDSSASVCDCSALYVLHLMTQELTNVTTMRKTEIEMGRQFALRSLPRNLNFEAIKPSHDAENDAPLEMTLSWSTDDNLSGFRVFIRPDVKKHAKRRRINTEVGHGSNLRPEGAEADGDMQNINAPACPARSRTDTFDLLTDSNKIVLNDSISNGKKYIAQVCWNQVGALFSLPLSFAVPPTPPSSASLKIKCEAQKVNIEWNTSPESGADSWIVVLQCNTREIVRREVAAPKMEALLGEELGVDHPSVVKVYAKSSASGLTSTNFASKDVRREPPPLPPSDCGSSSLRRRILSSTIEPLNPSEYTCSCQAPTPRPNHSLPSAASTSVPTSYQDTPEHPDPIDTRDFSPGLEYVDRFDDVESVNDNRPPIASPRSDHQVNYGYDELPVDVQVNFAIESIQINVVAKPTPMDIDESEYVTVRSTFIDHQKFAVNNYYMVQLKSCDGSVHDSIIYVHSIRYPQDPIDEASNIAILQLSQYIHWSLVHPDAPNNGLLLLFSEAEFMGTTRDSETFSANAIVKVCERVQVSHRLDSDATDTTRNFICNWSLRRAESCKPGTIETFVMVPEHLHVLKPPLEQSATPLRIGALTFGDIFCGVGGTSCGFKEAGFTPQFGVEASYVAGGAFRSNCPAASLYIESFDTFLGHPWPPQIAVISICPPSGIFTVDKHPVIQAVDTFKPAYVVYNCSMDQLSANNIGDLRKLQYQILKLGYGFTYGVLKATDFGVSTIRNRLVLIAAAPAQHMPELPSPTHGGTDQPSTPTLQHAISDLDWNDPTCNSDLQSAVAHPADRFQPVSRHWTGCSITDFTRWDDSRTVADWNEPLPALLTVPSEKWKCRHPNNPQRFLSVREMARALSFPDSWDFSGSLTDQYNQVANALPPLLAKAIAEEIKTVIVKSNPHLVNTSSSLE</sequence>
<dbReference type="PROSITE" id="PS51679">
    <property type="entry name" value="SAM_MT_C5"/>
    <property type="match status" value="1"/>
</dbReference>
<evidence type="ECO:0000256" key="1">
    <source>
        <dbReference type="ARBA" id="ARBA00011975"/>
    </source>
</evidence>
<dbReference type="Proteomes" id="UP000217790">
    <property type="component" value="Unassembled WGS sequence"/>
</dbReference>
<dbReference type="SUPFAM" id="SSF53335">
    <property type="entry name" value="S-adenosyl-L-methionine-dependent methyltransferases"/>
    <property type="match status" value="1"/>
</dbReference>
<reference evidence="8" key="1">
    <citation type="journal article" date="2017" name="Nat. Ecol. Evol.">
        <title>Genome expansion and lineage-specific genetic innovations in the forest pathogenic fungi Armillaria.</title>
        <authorList>
            <person name="Sipos G."/>
            <person name="Prasanna A.N."/>
            <person name="Walter M.C."/>
            <person name="O'Connor E."/>
            <person name="Balint B."/>
            <person name="Krizsan K."/>
            <person name="Kiss B."/>
            <person name="Hess J."/>
            <person name="Varga T."/>
            <person name="Slot J."/>
            <person name="Riley R."/>
            <person name="Boka B."/>
            <person name="Rigling D."/>
            <person name="Barry K."/>
            <person name="Lee J."/>
            <person name="Mihaltcheva S."/>
            <person name="LaButti K."/>
            <person name="Lipzen A."/>
            <person name="Waldron R."/>
            <person name="Moloney N.M."/>
            <person name="Sperisen C."/>
            <person name="Kredics L."/>
            <person name="Vagvoelgyi C."/>
            <person name="Patrignani A."/>
            <person name="Fitzpatrick D."/>
            <person name="Nagy I."/>
            <person name="Doyle S."/>
            <person name="Anderson J.B."/>
            <person name="Grigoriev I.V."/>
            <person name="Gueldener U."/>
            <person name="Muensterkoetter M."/>
            <person name="Nagy L.G."/>
        </authorList>
    </citation>
    <scope>NUCLEOTIDE SEQUENCE [LARGE SCALE GENOMIC DNA]</scope>
    <source>
        <strain evidence="8">Ar21-2</strain>
    </source>
</reference>
<proteinExistence type="inferred from homology"/>
<feature type="compositionally biased region" description="Low complexity" evidence="6">
    <location>
        <begin position="8"/>
        <end position="18"/>
    </location>
</feature>
<dbReference type="STRING" id="47427.A0A2H3CXF8"/>
<accession>A0A2H3CXF8</accession>
<feature type="region of interest" description="Disordered" evidence="6">
    <location>
        <begin position="950"/>
        <end position="991"/>
    </location>
</feature>
<dbReference type="GO" id="GO:0005634">
    <property type="term" value="C:nucleus"/>
    <property type="evidence" value="ECO:0007669"/>
    <property type="project" value="TreeGrafter"/>
</dbReference>
<feature type="region of interest" description="Disordered" evidence="6">
    <location>
        <begin position="1"/>
        <end position="95"/>
    </location>
</feature>